<dbReference type="InterPro" id="IPR036873">
    <property type="entry name" value="Rhodanese-like_dom_sf"/>
</dbReference>
<dbReference type="PANTHER" id="PTHR44086">
    <property type="entry name" value="THIOSULFATE SULFURTRANSFERASE RDL2, MITOCHONDRIAL-RELATED"/>
    <property type="match status" value="1"/>
</dbReference>
<organism evidence="2">
    <name type="scientific">Zeugodacus cucurbitae</name>
    <name type="common">Melon fruit fly</name>
    <name type="synonym">Bactrocera cucurbitae</name>
    <dbReference type="NCBI Taxonomy" id="28588"/>
    <lineage>
        <taxon>Eukaryota</taxon>
        <taxon>Metazoa</taxon>
        <taxon>Ecdysozoa</taxon>
        <taxon>Arthropoda</taxon>
        <taxon>Hexapoda</taxon>
        <taxon>Insecta</taxon>
        <taxon>Pterygota</taxon>
        <taxon>Neoptera</taxon>
        <taxon>Endopterygota</taxon>
        <taxon>Diptera</taxon>
        <taxon>Brachycera</taxon>
        <taxon>Muscomorpha</taxon>
        <taxon>Tephritoidea</taxon>
        <taxon>Tephritidae</taxon>
        <taxon>Zeugodacus</taxon>
        <taxon>Zeugodacus</taxon>
    </lineage>
</organism>
<dbReference type="EMBL" id="GBXI01016892">
    <property type="protein sequence ID" value="JAC97399.1"/>
    <property type="molecule type" value="Transcribed_RNA"/>
</dbReference>
<gene>
    <name evidence="2" type="primary">Hsp67Bb</name>
    <name evidence="2" type="ORF">g.35615</name>
</gene>
<dbReference type="CDD" id="cd01519">
    <property type="entry name" value="RHOD_HSP67B2"/>
    <property type="match status" value="1"/>
</dbReference>
<sequence length="182" mass="21114">MIPKVFGITRTLGLRNLAVRNLTRTSSNLYHLNITRREVLQCPIKSHPLTTNSLIQNFSTENSHRKPIPSVKYNDIKDLPNHPEKLLIDVRERQELEETGRIPTSINIPLDSVVRVLAEDVRPQRFQSKYGRQKPTFEDEIIFTCKMGRRALKAAEIANAMGFTNVKYYEGSWEDWVKNENH</sequence>
<dbReference type="OrthoDB" id="566238at2759"/>
<reference evidence="2" key="1">
    <citation type="submission" date="2014-11" db="EMBL/GenBank/DDBJ databases">
        <authorList>
            <person name="Geib S."/>
        </authorList>
    </citation>
    <scope>NUCLEOTIDE SEQUENCE</scope>
</reference>
<dbReference type="Pfam" id="PF00581">
    <property type="entry name" value="Rhodanese"/>
    <property type="match status" value="1"/>
</dbReference>
<evidence type="ECO:0000313" key="2">
    <source>
        <dbReference type="EMBL" id="JAC97399.1"/>
    </source>
</evidence>
<dbReference type="SUPFAM" id="SSF52821">
    <property type="entry name" value="Rhodanese/Cell cycle control phosphatase"/>
    <property type="match status" value="1"/>
</dbReference>
<reference evidence="2" key="2">
    <citation type="journal article" date="2015" name="Gigascience">
        <title>Reconstructing a comprehensive transcriptome assembly of a white-pupal translocated strain of the pest fruit fly Bactrocera cucurbitae.</title>
        <authorList>
            <person name="Sim S.B."/>
            <person name="Calla B."/>
            <person name="Hall B."/>
            <person name="DeRego T."/>
            <person name="Geib S.M."/>
        </authorList>
    </citation>
    <scope>NUCLEOTIDE SEQUENCE</scope>
</reference>
<dbReference type="InterPro" id="IPR001763">
    <property type="entry name" value="Rhodanese-like_dom"/>
</dbReference>
<dbReference type="PANTHER" id="PTHR44086:SF10">
    <property type="entry name" value="THIOSULFATE SULFURTRANSFERASE_RHODANESE-LIKE DOMAIN-CONTAINING PROTEIN 3"/>
    <property type="match status" value="1"/>
</dbReference>
<dbReference type="SMART" id="SM00450">
    <property type="entry name" value="RHOD"/>
    <property type="match status" value="1"/>
</dbReference>
<evidence type="ECO:0000259" key="1">
    <source>
        <dbReference type="PROSITE" id="PS50206"/>
    </source>
</evidence>
<keyword evidence="2" id="KW-0346">Stress response</keyword>
<dbReference type="GeneID" id="105211370"/>
<dbReference type="AlphaFoldDB" id="A0A0A1WFY4"/>
<dbReference type="Gene3D" id="3.40.250.10">
    <property type="entry name" value="Rhodanese-like domain"/>
    <property type="match status" value="1"/>
</dbReference>
<dbReference type="PROSITE" id="PS50206">
    <property type="entry name" value="RHODANESE_3"/>
    <property type="match status" value="1"/>
</dbReference>
<accession>A0A0A1WFY4</accession>
<feature type="domain" description="Rhodanese" evidence="1">
    <location>
        <begin position="81"/>
        <end position="181"/>
    </location>
</feature>
<protein>
    <submittedName>
        <fullName evidence="2">Heat shock protein 67B2</fullName>
    </submittedName>
</protein>
<name>A0A0A1WFY4_ZEUCU</name>
<proteinExistence type="predicted"/>